<dbReference type="Pfam" id="PF03168">
    <property type="entry name" value="LEA_2"/>
    <property type="match status" value="1"/>
</dbReference>
<evidence type="ECO:0000259" key="6">
    <source>
        <dbReference type="Pfam" id="PF03168"/>
    </source>
</evidence>
<accession>A0AAE1MMD3</accession>
<evidence type="ECO:0000256" key="2">
    <source>
        <dbReference type="ARBA" id="ARBA00022692"/>
    </source>
</evidence>
<dbReference type="PANTHER" id="PTHR31234">
    <property type="entry name" value="LATE EMBRYOGENESIS ABUNDANT (LEA) HYDROXYPROLINE-RICH GLYCOPROTEIN FAMILY"/>
    <property type="match status" value="1"/>
</dbReference>
<dbReference type="Gene3D" id="2.60.40.1820">
    <property type="match status" value="1"/>
</dbReference>
<keyword evidence="2 5" id="KW-0812">Transmembrane</keyword>
<dbReference type="Proteomes" id="UP001293593">
    <property type="component" value="Unassembled WGS sequence"/>
</dbReference>
<dbReference type="AlphaFoldDB" id="A0AAE1MMD3"/>
<keyword evidence="8" id="KW-1185">Reference proteome</keyword>
<evidence type="ECO:0000313" key="8">
    <source>
        <dbReference type="Proteomes" id="UP001293593"/>
    </source>
</evidence>
<keyword evidence="3 5" id="KW-1133">Transmembrane helix</keyword>
<feature type="transmembrane region" description="Helical" evidence="5">
    <location>
        <begin position="28"/>
        <end position="52"/>
    </location>
</feature>
<evidence type="ECO:0000313" key="7">
    <source>
        <dbReference type="EMBL" id="KAK4266918.1"/>
    </source>
</evidence>
<reference evidence="7" key="1">
    <citation type="submission" date="2023-10" db="EMBL/GenBank/DDBJ databases">
        <title>Chromosome-level genome of the transformable northern wattle, Acacia crassicarpa.</title>
        <authorList>
            <person name="Massaro I."/>
            <person name="Sinha N.R."/>
            <person name="Poethig S."/>
            <person name="Leichty A.R."/>
        </authorList>
    </citation>
    <scope>NUCLEOTIDE SEQUENCE</scope>
    <source>
        <strain evidence="7">Acra3RX</strain>
        <tissue evidence="7">Leaf</tissue>
    </source>
</reference>
<dbReference type="InterPro" id="IPR004864">
    <property type="entry name" value="LEA_2"/>
</dbReference>
<feature type="domain" description="Late embryogenesis abundant protein LEA-2 subgroup" evidence="6">
    <location>
        <begin position="92"/>
        <end position="190"/>
    </location>
</feature>
<evidence type="ECO:0000256" key="3">
    <source>
        <dbReference type="ARBA" id="ARBA00022989"/>
    </source>
</evidence>
<dbReference type="SUPFAM" id="SSF117070">
    <property type="entry name" value="LEA14-like"/>
    <property type="match status" value="1"/>
</dbReference>
<evidence type="ECO:0000256" key="1">
    <source>
        <dbReference type="ARBA" id="ARBA00004167"/>
    </source>
</evidence>
<dbReference type="GO" id="GO:0016020">
    <property type="term" value="C:membrane"/>
    <property type="evidence" value="ECO:0007669"/>
    <property type="project" value="UniProtKB-SubCell"/>
</dbReference>
<keyword evidence="4 5" id="KW-0472">Membrane</keyword>
<evidence type="ECO:0000256" key="4">
    <source>
        <dbReference type="ARBA" id="ARBA00023136"/>
    </source>
</evidence>
<comment type="subcellular location">
    <subcellularLocation>
        <location evidence="1">Membrane</location>
        <topology evidence="1">Single-pass membrane protein</topology>
    </subcellularLocation>
</comment>
<evidence type="ECO:0000256" key="5">
    <source>
        <dbReference type="SAM" id="Phobius"/>
    </source>
</evidence>
<proteinExistence type="predicted"/>
<dbReference type="GO" id="GO:0098542">
    <property type="term" value="P:defense response to other organism"/>
    <property type="evidence" value="ECO:0007669"/>
    <property type="project" value="InterPro"/>
</dbReference>
<dbReference type="InterPro" id="IPR044839">
    <property type="entry name" value="NDR1-like"/>
</dbReference>
<sequence>MGEPEAQPLAAVSRGGADKQARRRRIKWCGCISLSLLLIIIVIIIILIFTVFKVKDPKITMNQVKVTNLDLKLDAVPRIQVRVNMTLAVAMTIKNPNAVTFRFDNTTTTMDYHGTTVAEAYGPPGEAKARRTFPMNITVDFMADRLLSSSELYSDITGGEMNMTSFSIVPGRVNIWNIVKKHVVINLNCSLTIDVRGESVKEMICKRKVKL</sequence>
<comment type="caution">
    <text evidence="7">The sequence shown here is derived from an EMBL/GenBank/DDBJ whole genome shotgun (WGS) entry which is preliminary data.</text>
</comment>
<protein>
    <recommendedName>
        <fullName evidence="6">Late embryogenesis abundant protein LEA-2 subgroup domain-containing protein</fullName>
    </recommendedName>
</protein>
<gene>
    <name evidence="7" type="ORF">QN277_023776</name>
</gene>
<organism evidence="7 8">
    <name type="scientific">Acacia crassicarpa</name>
    <name type="common">northern wattle</name>
    <dbReference type="NCBI Taxonomy" id="499986"/>
    <lineage>
        <taxon>Eukaryota</taxon>
        <taxon>Viridiplantae</taxon>
        <taxon>Streptophyta</taxon>
        <taxon>Embryophyta</taxon>
        <taxon>Tracheophyta</taxon>
        <taxon>Spermatophyta</taxon>
        <taxon>Magnoliopsida</taxon>
        <taxon>eudicotyledons</taxon>
        <taxon>Gunneridae</taxon>
        <taxon>Pentapetalae</taxon>
        <taxon>rosids</taxon>
        <taxon>fabids</taxon>
        <taxon>Fabales</taxon>
        <taxon>Fabaceae</taxon>
        <taxon>Caesalpinioideae</taxon>
        <taxon>mimosoid clade</taxon>
        <taxon>Acacieae</taxon>
        <taxon>Acacia</taxon>
    </lineage>
</organism>
<name>A0AAE1MMD3_9FABA</name>
<dbReference type="EMBL" id="JAWXYG010000007">
    <property type="protein sequence ID" value="KAK4266918.1"/>
    <property type="molecule type" value="Genomic_DNA"/>
</dbReference>
<dbReference type="PANTHER" id="PTHR31234:SF65">
    <property type="entry name" value="LATE EMBRYOGENESIS ABUNDANT PROTEIN, LEA_2 SUBGROUP"/>
    <property type="match status" value="1"/>
</dbReference>